<feature type="region of interest" description="Disordered" evidence="1">
    <location>
        <begin position="860"/>
        <end position="885"/>
    </location>
</feature>
<feature type="compositionally biased region" description="Low complexity" evidence="1">
    <location>
        <begin position="91"/>
        <end position="101"/>
    </location>
</feature>
<feature type="compositionally biased region" description="Basic and acidic residues" evidence="1">
    <location>
        <begin position="485"/>
        <end position="530"/>
    </location>
</feature>
<feature type="region of interest" description="Disordered" evidence="1">
    <location>
        <begin position="788"/>
        <end position="842"/>
    </location>
</feature>
<proteinExistence type="predicted"/>
<accession>A0A0C2J5P3</accession>
<reference evidence="2 3" key="1">
    <citation type="journal article" date="2014" name="BMC Genomics">
        <title>Comparative genomics of the major fungal agents of human and animal Sporotrichosis: Sporothrix schenckii and Sporothrix brasiliensis.</title>
        <authorList>
            <person name="Teixeira M.M."/>
            <person name="de Almeida L.G."/>
            <person name="Kubitschek-Barreira P."/>
            <person name="Alves F.L."/>
            <person name="Kioshima E.S."/>
            <person name="Abadio A.K."/>
            <person name="Fernandes L."/>
            <person name="Derengowski L.S."/>
            <person name="Ferreira K.S."/>
            <person name="Souza R.C."/>
            <person name="Ruiz J.C."/>
            <person name="de Andrade N.C."/>
            <person name="Paes H.C."/>
            <person name="Nicola A.M."/>
            <person name="Albuquerque P."/>
            <person name="Gerber A.L."/>
            <person name="Martins V.P."/>
            <person name="Peconick L.D."/>
            <person name="Neto A.V."/>
            <person name="Chaucanez C.B."/>
            <person name="Silva P.A."/>
            <person name="Cunha O.L."/>
            <person name="de Oliveira F.F."/>
            <person name="dos Santos T.C."/>
            <person name="Barros A.L."/>
            <person name="Soares M.A."/>
            <person name="de Oliveira L.M."/>
            <person name="Marini M.M."/>
            <person name="Villalobos-Duno H."/>
            <person name="Cunha M.M."/>
            <person name="de Hoog S."/>
            <person name="da Silveira J.F."/>
            <person name="Henrissat B."/>
            <person name="Nino-Vega G.A."/>
            <person name="Cisalpino P.S."/>
            <person name="Mora-Montes H.M."/>
            <person name="Almeida S.R."/>
            <person name="Stajich J.E."/>
            <person name="Lopes-Bezerra L.M."/>
            <person name="Vasconcelos A.T."/>
            <person name="Felipe M.S."/>
        </authorList>
    </citation>
    <scope>NUCLEOTIDE SEQUENCE [LARGE SCALE GENOMIC DNA]</scope>
    <source>
        <strain evidence="2 3">5110</strain>
    </source>
</reference>
<dbReference type="RefSeq" id="XP_040620382.1">
    <property type="nucleotide sequence ID" value="XM_040760635.1"/>
</dbReference>
<feature type="compositionally biased region" description="Low complexity" evidence="1">
    <location>
        <begin position="753"/>
        <end position="762"/>
    </location>
</feature>
<organism evidence="2 3">
    <name type="scientific">Sporothrix brasiliensis 5110</name>
    <dbReference type="NCBI Taxonomy" id="1398154"/>
    <lineage>
        <taxon>Eukaryota</taxon>
        <taxon>Fungi</taxon>
        <taxon>Dikarya</taxon>
        <taxon>Ascomycota</taxon>
        <taxon>Pezizomycotina</taxon>
        <taxon>Sordariomycetes</taxon>
        <taxon>Sordariomycetidae</taxon>
        <taxon>Ophiostomatales</taxon>
        <taxon>Ophiostomataceae</taxon>
        <taxon>Sporothrix</taxon>
    </lineage>
</organism>
<dbReference type="HOGENOM" id="CLU_325737_0_0_1"/>
<dbReference type="Proteomes" id="UP000031575">
    <property type="component" value="Unassembled WGS sequence"/>
</dbReference>
<dbReference type="OrthoDB" id="3941134at2759"/>
<feature type="compositionally biased region" description="Low complexity" evidence="1">
    <location>
        <begin position="317"/>
        <end position="333"/>
    </location>
</feature>
<name>A0A0C2J5P3_9PEZI</name>
<feature type="compositionally biased region" description="Low complexity" evidence="1">
    <location>
        <begin position="11"/>
        <end position="22"/>
    </location>
</feature>
<feature type="compositionally biased region" description="Pro residues" evidence="1">
    <location>
        <begin position="860"/>
        <end position="884"/>
    </location>
</feature>
<protein>
    <submittedName>
        <fullName evidence="2">Uncharacterized protein</fullName>
    </submittedName>
</protein>
<feature type="compositionally biased region" description="Acidic residues" evidence="1">
    <location>
        <begin position="472"/>
        <end position="484"/>
    </location>
</feature>
<dbReference type="GeneID" id="63675556"/>
<comment type="caution">
    <text evidence="2">The sequence shown here is derived from an EMBL/GenBank/DDBJ whole genome shotgun (WGS) entry which is preliminary data.</text>
</comment>
<feature type="region of interest" description="Disordered" evidence="1">
    <location>
        <begin position="753"/>
        <end position="776"/>
    </location>
</feature>
<evidence type="ECO:0000313" key="2">
    <source>
        <dbReference type="EMBL" id="KIH92372.1"/>
    </source>
</evidence>
<evidence type="ECO:0000256" key="1">
    <source>
        <dbReference type="SAM" id="MobiDB-lite"/>
    </source>
</evidence>
<feature type="compositionally biased region" description="Basic and acidic residues" evidence="1">
    <location>
        <begin position="226"/>
        <end position="240"/>
    </location>
</feature>
<dbReference type="EMBL" id="AWTV01000006">
    <property type="protein sequence ID" value="KIH92372.1"/>
    <property type="molecule type" value="Genomic_DNA"/>
</dbReference>
<feature type="compositionally biased region" description="Gly residues" evidence="1">
    <location>
        <begin position="23"/>
        <end position="35"/>
    </location>
</feature>
<feature type="compositionally biased region" description="Low complexity" evidence="1">
    <location>
        <begin position="172"/>
        <end position="181"/>
    </location>
</feature>
<feature type="compositionally biased region" description="Low complexity" evidence="1">
    <location>
        <begin position="399"/>
        <end position="422"/>
    </location>
</feature>
<feature type="region of interest" description="Disordered" evidence="1">
    <location>
        <begin position="138"/>
        <end position="537"/>
    </location>
</feature>
<feature type="compositionally biased region" description="Acidic residues" evidence="1">
    <location>
        <begin position="75"/>
        <end position="90"/>
    </location>
</feature>
<feature type="compositionally biased region" description="Acidic residues" evidence="1">
    <location>
        <begin position="827"/>
        <end position="838"/>
    </location>
</feature>
<feature type="compositionally biased region" description="Low complexity" evidence="1">
    <location>
        <begin position="360"/>
        <end position="370"/>
    </location>
</feature>
<keyword evidence="3" id="KW-1185">Reference proteome</keyword>
<dbReference type="VEuPathDB" id="FungiDB:SPBR_02332"/>
<evidence type="ECO:0000313" key="3">
    <source>
        <dbReference type="Proteomes" id="UP000031575"/>
    </source>
</evidence>
<feature type="region of interest" description="Disordered" evidence="1">
    <location>
        <begin position="1"/>
        <end position="118"/>
    </location>
</feature>
<dbReference type="AlphaFoldDB" id="A0A0C2J5P3"/>
<sequence length="911" mass="94770">MDDPWGSPWTSSAGHSSSSSHGNGNGSGSRGGSGNGDSTANGVSETLKPPQAAVLAGGLSGSTPFASLPETSPWADDDDGGFGGFDDDNAFGDWTTATTTDADAKRHTGGHVGGAPTPDASGWGAFAAAETAGFGFENEFENGFGSSQHLSPPRKEKSTYGGLGQLSPIAWPGSAALSPSGSPGGSPRRRRALSRSSVNSLGGRKGSISGFSRSPSVDPWSTVLTNEKRGEADQRQDYARGRASSTLSIPVLRLDDSNSVGKSLGQDEVNTKDDVATEAATDGVPQIIAQHVDSEGTGGSSDDDTDDTPKPPPQPTFPSLDSCSRPSTSSSDGSSHHHHADNDDPHQDSPTTSVEDDDATATNTNKVTTTPSPDVVQRKSSSKVQGLVELYDGLSTRPAATQSLSASASTRDSSRRGSIGSDKSVDGTETSDGEALETMPNMALAVETSESVPESPASDLTLPVSDSKSKEDDIDDEENTESLEDSSKADHEVTSKASPEEGKGESVEKPPESTQVDTDKRPNEGGKKLVPEATAPDADALSANRLLALFGKQPFTIDQAQVDELYNDKDAKVRPRDEKDAEENAPPLDAFIPDYILDDSFTSISERKVWYRIARHGSYRKHAAGGDDNENYRPVTWRTSAIRDDTVKIVRRWMEEDSFTGKPTLGGGFGRGVGGAAGGGARSGNLFGWDSAAEPVALDEVFKRKKTAPNGGAGHKYNLSSASSAWANEGSGASAGSPAGISPAFSPAPVFGWGSNSNSNSNSHDHVHAQPEPARNSVQIDRPFPVAAVPSPATAQPSRFSVVLPPRDLAPTLPPSTEKKDTGAFAGDDDDDDDDDWGEMVSSPVKEEFSIPPLAAPVSLPPAPVPTAPAVTPAPPKPSSPIPAPQLDDRAVAALAGSIIRGLPDLSYMAL</sequence>
<gene>
    <name evidence="2" type="ORF">SPBR_02332</name>
</gene>